<accession>A0ABV4U1F5</accession>
<dbReference type="PANTHER" id="PTHR34075:SF5">
    <property type="entry name" value="BLR3430 PROTEIN"/>
    <property type="match status" value="1"/>
</dbReference>
<evidence type="ECO:0000259" key="2">
    <source>
        <dbReference type="Pfam" id="PF12172"/>
    </source>
</evidence>
<evidence type="ECO:0000259" key="1">
    <source>
        <dbReference type="Pfam" id="PF01796"/>
    </source>
</evidence>
<organism evidence="3 4">
    <name type="scientific">Natronomicrosphaera hydrolytica</name>
    <dbReference type="NCBI Taxonomy" id="3242702"/>
    <lineage>
        <taxon>Bacteria</taxon>
        <taxon>Pseudomonadati</taxon>
        <taxon>Planctomycetota</taxon>
        <taxon>Phycisphaerae</taxon>
        <taxon>Phycisphaerales</taxon>
        <taxon>Phycisphaeraceae</taxon>
        <taxon>Natronomicrosphaera</taxon>
    </lineage>
</organism>
<evidence type="ECO:0000313" key="4">
    <source>
        <dbReference type="Proteomes" id="UP001575105"/>
    </source>
</evidence>
<dbReference type="Pfam" id="PF01796">
    <property type="entry name" value="OB_ChsH2_C"/>
    <property type="match status" value="1"/>
</dbReference>
<dbReference type="InterPro" id="IPR002878">
    <property type="entry name" value="ChsH2_C"/>
</dbReference>
<dbReference type="InterPro" id="IPR012340">
    <property type="entry name" value="NA-bd_OB-fold"/>
</dbReference>
<dbReference type="PANTHER" id="PTHR34075">
    <property type="entry name" value="BLR3430 PROTEIN"/>
    <property type="match status" value="1"/>
</dbReference>
<feature type="domain" description="ChsH2 C-terminal OB-fold" evidence="1">
    <location>
        <begin position="46"/>
        <end position="110"/>
    </location>
</feature>
<dbReference type="Pfam" id="PF12172">
    <property type="entry name" value="zf-ChsH2"/>
    <property type="match status" value="1"/>
</dbReference>
<name>A0ABV4U1F5_9BACT</name>
<dbReference type="InterPro" id="IPR022002">
    <property type="entry name" value="ChsH2_Znr"/>
</dbReference>
<gene>
    <name evidence="3" type="ORF">ACERK3_03900</name>
</gene>
<proteinExistence type="predicted"/>
<comment type="caution">
    <text evidence="3">The sequence shown here is derived from an EMBL/GenBank/DDBJ whole genome shotgun (WGS) entry which is preliminary data.</text>
</comment>
<dbReference type="Gene3D" id="6.10.30.10">
    <property type="match status" value="1"/>
</dbReference>
<sequence length="125" mass="14094">MLPETEPFWQAAKRHELVFQQCRACGQRMHFPRLMCHQCLSKDVEWIPSAGRGTVYSYTIVHQAAHESFASEVPYVYAIIDLDEGIRMISNVVGVEPAAVTIDMPVKVMFDDVTPAISIPRFTPA</sequence>
<dbReference type="EMBL" id="JBGUBD010000002">
    <property type="protein sequence ID" value="MFA9477433.1"/>
    <property type="molecule type" value="Genomic_DNA"/>
</dbReference>
<evidence type="ECO:0000313" key="3">
    <source>
        <dbReference type="EMBL" id="MFA9477433.1"/>
    </source>
</evidence>
<dbReference type="SUPFAM" id="SSF50249">
    <property type="entry name" value="Nucleic acid-binding proteins"/>
    <property type="match status" value="1"/>
</dbReference>
<keyword evidence="4" id="KW-1185">Reference proteome</keyword>
<protein>
    <submittedName>
        <fullName evidence="3">Zn-ribbon domain-containing OB-fold protein</fullName>
    </submittedName>
</protein>
<dbReference type="RefSeq" id="WP_425344504.1">
    <property type="nucleotide sequence ID" value="NZ_JBGUBD010000002.1"/>
</dbReference>
<reference evidence="3 4" key="1">
    <citation type="submission" date="2024-08" db="EMBL/GenBank/DDBJ databases">
        <title>Whole-genome sequencing of halo(alkali)philic microorganisms from hypersaline lakes.</title>
        <authorList>
            <person name="Sorokin D.Y."/>
            <person name="Merkel A.Y."/>
            <person name="Messina E."/>
            <person name="Yakimov M."/>
        </authorList>
    </citation>
    <scope>NUCLEOTIDE SEQUENCE [LARGE SCALE GENOMIC DNA]</scope>
    <source>
        <strain evidence="3 4">AB-hyl4</strain>
    </source>
</reference>
<dbReference type="Proteomes" id="UP001575105">
    <property type="component" value="Unassembled WGS sequence"/>
</dbReference>
<feature type="domain" description="ChsH2 rubredoxin-like zinc ribbon" evidence="2">
    <location>
        <begin position="9"/>
        <end position="45"/>
    </location>
</feature>
<dbReference type="InterPro" id="IPR052513">
    <property type="entry name" value="Thioester_dehydratase-like"/>
</dbReference>